<accession>W8EUG8</accession>
<dbReference type="HOGENOM" id="CLU_3169000_0_0_10"/>
<dbReference type="AlphaFoldDB" id="W8EUG8"/>
<proteinExistence type="predicted"/>
<evidence type="ECO:0000313" key="1">
    <source>
        <dbReference type="EMBL" id="AHJ96844.1"/>
    </source>
</evidence>
<reference evidence="1 2" key="1">
    <citation type="submission" date="2014-01" db="EMBL/GenBank/DDBJ databases">
        <title>Complete genome sequence of ionizing-radiation resistance bacterium Hymenobacter swuensis DY53.</title>
        <authorList>
            <person name="Jung J.-H."/>
            <person name="Jeong S.-W."/>
            <person name="Joe M.-H."/>
            <person name="Cho y.-j."/>
            <person name="Kim M.-K."/>
            <person name="Lim S.-Y."/>
        </authorList>
    </citation>
    <scope>NUCLEOTIDE SEQUENCE [LARGE SCALE GENOMIC DNA]</scope>
    <source>
        <strain evidence="1 2">DY53</strain>
    </source>
</reference>
<protein>
    <submittedName>
        <fullName evidence="1">Uncharacterized protein</fullName>
    </submittedName>
</protein>
<sequence>MHNFANWWRGGGLRHLRKSSQGNAKQLFANELAASVSSSKTLALEWQ</sequence>
<evidence type="ECO:0000313" key="2">
    <source>
        <dbReference type="Proteomes" id="UP000019423"/>
    </source>
</evidence>
<dbReference type="STRING" id="1227739.Hsw_1249"/>
<dbReference type="EMBL" id="CP007145">
    <property type="protein sequence ID" value="AHJ96844.1"/>
    <property type="molecule type" value="Genomic_DNA"/>
</dbReference>
<dbReference type="Proteomes" id="UP000019423">
    <property type="component" value="Chromosome"/>
</dbReference>
<dbReference type="KEGG" id="hsw:Hsw_1249"/>
<dbReference type="PATRIC" id="fig|1227739.3.peg.1488"/>
<keyword evidence="2" id="KW-1185">Reference proteome</keyword>
<gene>
    <name evidence="1" type="ORF">Hsw_1249</name>
</gene>
<organism evidence="1 2">
    <name type="scientific">Hymenobacter swuensis DY53</name>
    <dbReference type="NCBI Taxonomy" id="1227739"/>
    <lineage>
        <taxon>Bacteria</taxon>
        <taxon>Pseudomonadati</taxon>
        <taxon>Bacteroidota</taxon>
        <taxon>Cytophagia</taxon>
        <taxon>Cytophagales</taxon>
        <taxon>Hymenobacteraceae</taxon>
        <taxon>Hymenobacter</taxon>
    </lineage>
</organism>
<name>W8EUG8_9BACT</name>